<keyword evidence="2" id="KW-0229">DNA integration</keyword>
<feature type="domain" description="Tyr recombinase" evidence="6">
    <location>
        <begin position="189"/>
        <end position="378"/>
    </location>
</feature>
<dbReference type="InterPro" id="IPR002104">
    <property type="entry name" value="Integrase_catalytic"/>
</dbReference>
<protein>
    <submittedName>
        <fullName evidence="8">Tyrosine-type recombinase/integrase</fullName>
    </submittedName>
</protein>
<evidence type="ECO:0000256" key="1">
    <source>
        <dbReference type="ARBA" id="ARBA00008857"/>
    </source>
</evidence>
<dbReference type="InterPro" id="IPR050090">
    <property type="entry name" value="Tyrosine_recombinase_XerCD"/>
</dbReference>
<evidence type="ECO:0000256" key="3">
    <source>
        <dbReference type="ARBA" id="ARBA00023125"/>
    </source>
</evidence>
<dbReference type="Gene3D" id="1.10.443.10">
    <property type="entry name" value="Intergrase catalytic core"/>
    <property type="match status" value="1"/>
</dbReference>
<dbReference type="AlphaFoldDB" id="A0A934RPZ2"/>
<evidence type="ECO:0000259" key="6">
    <source>
        <dbReference type="PROSITE" id="PS51898"/>
    </source>
</evidence>
<dbReference type="InterPro" id="IPR011010">
    <property type="entry name" value="DNA_brk_join_enz"/>
</dbReference>
<evidence type="ECO:0000313" key="8">
    <source>
        <dbReference type="EMBL" id="MBK1833338.1"/>
    </source>
</evidence>
<dbReference type="Pfam" id="PF00589">
    <property type="entry name" value="Phage_integrase"/>
    <property type="match status" value="1"/>
</dbReference>
<evidence type="ECO:0000259" key="7">
    <source>
        <dbReference type="PROSITE" id="PS51900"/>
    </source>
</evidence>
<dbReference type="InterPro" id="IPR004107">
    <property type="entry name" value="Integrase_SAM-like_N"/>
</dbReference>
<evidence type="ECO:0000313" key="9">
    <source>
        <dbReference type="Proteomes" id="UP000604083"/>
    </source>
</evidence>
<gene>
    <name evidence="8" type="ORF">JIN78_04625</name>
</gene>
<sequence>MAFLRTKPNSKYFIAAWYDETGTRCERSTKLEAKQKNRRQAQRIAEEFEDASKMRRSAKQMKRVISDLHQRLTGDEIPTMTVRRYLSLFLERKSGETSEGTYRAYKKSLTDFIDWLADQADQDLSEVTSSDIARYRNHLRERVAESTVTNKTKALRAFFTAAQKDGLCLEEPTSNLKLSRKAASTKNADQRRAFTEDELRLLLRNIDGEWKSMVLFGIYTGQRLGDLATLRWPCIDIASATLSIRTRKTSRAVRIKISPDLMANIREQQGSHPEFVHPTLGAIYEKHGSSTLSNQFSSLLADCGLREKVSHRATKSGRDHIRQASKLSFHSLRVTAVSFLHAQGIPAAIVQEWVGHDSVDVHRVYVRLGDEAMEKASASLPSLLD</sequence>
<dbReference type="PANTHER" id="PTHR30349">
    <property type="entry name" value="PHAGE INTEGRASE-RELATED"/>
    <property type="match status" value="1"/>
</dbReference>
<feature type="domain" description="Core-binding (CB)" evidence="7">
    <location>
        <begin position="80"/>
        <end position="163"/>
    </location>
</feature>
<evidence type="ECO:0000256" key="2">
    <source>
        <dbReference type="ARBA" id="ARBA00022908"/>
    </source>
</evidence>
<reference evidence="8" key="1">
    <citation type="submission" date="2021-01" db="EMBL/GenBank/DDBJ databases">
        <title>Modified the classification status of verrucomicrobia.</title>
        <authorList>
            <person name="Feng X."/>
        </authorList>
    </citation>
    <scope>NUCLEOTIDE SEQUENCE</scope>
    <source>
        <strain evidence="8">KCTC 12986</strain>
    </source>
</reference>
<evidence type="ECO:0000256" key="5">
    <source>
        <dbReference type="PROSITE-ProRule" id="PRU01248"/>
    </source>
</evidence>
<dbReference type="InterPro" id="IPR013762">
    <property type="entry name" value="Integrase-like_cat_sf"/>
</dbReference>
<dbReference type="SUPFAM" id="SSF56349">
    <property type="entry name" value="DNA breaking-rejoining enzymes"/>
    <property type="match status" value="1"/>
</dbReference>
<accession>A0A934RPZ2</accession>
<organism evidence="8 9">
    <name type="scientific">Roseibacillus ishigakijimensis</name>
    <dbReference type="NCBI Taxonomy" id="454146"/>
    <lineage>
        <taxon>Bacteria</taxon>
        <taxon>Pseudomonadati</taxon>
        <taxon>Verrucomicrobiota</taxon>
        <taxon>Verrucomicrobiia</taxon>
        <taxon>Verrucomicrobiales</taxon>
        <taxon>Verrucomicrobiaceae</taxon>
        <taxon>Roseibacillus</taxon>
    </lineage>
</organism>
<dbReference type="GO" id="GO:0006310">
    <property type="term" value="P:DNA recombination"/>
    <property type="evidence" value="ECO:0007669"/>
    <property type="project" value="UniProtKB-KW"/>
</dbReference>
<dbReference type="Pfam" id="PF02899">
    <property type="entry name" value="Phage_int_SAM_1"/>
    <property type="match status" value="1"/>
</dbReference>
<dbReference type="GO" id="GO:0015074">
    <property type="term" value="P:DNA integration"/>
    <property type="evidence" value="ECO:0007669"/>
    <property type="project" value="UniProtKB-KW"/>
</dbReference>
<dbReference type="RefSeq" id="WP_200390773.1">
    <property type="nucleotide sequence ID" value="NZ_JAENIO010000008.1"/>
</dbReference>
<dbReference type="PROSITE" id="PS51898">
    <property type="entry name" value="TYR_RECOMBINASE"/>
    <property type="match status" value="1"/>
</dbReference>
<dbReference type="InterPro" id="IPR010998">
    <property type="entry name" value="Integrase_recombinase_N"/>
</dbReference>
<keyword evidence="4" id="KW-0233">DNA recombination</keyword>
<keyword evidence="3 5" id="KW-0238">DNA-binding</keyword>
<dbReference type="PROSITE" id="PS51900">
    <property type="entry name" value="CB"/>
    <property type="match status" value="1"/>
</dbReference>
<dbReference type="Gene3D" id="1.10.150.130">
    <property type="match status" value="1"/>
</dbReference>
<comment type="similarity">
    <text evidence="1">Belongs to the 'phage' integrase family.</text>
</comment>
<keyword evidence="9" id="KW-1185">Reference proteome</keyword>
<dbReference type="PANTHER" id="PTHR30349:SF41">
    <property type="entry name" value="INTEGRASE_RECOMBINASE PROTEIN MJ0367-RELATED"/>
    <property type="match status" value="1"/>
</dbReference>
<dbReference type="Proteomes" id="UP000604083">
    <property type="component" value="Unassembled WGS sequence"/>
</dbReference>
<comment type="caution">
    <text evidence="8">The sequence shown here is derived from an EMBL/GenBank/DDBJ whole genome shotgun (WGS) entry which is preliminary data.</text>
</comment>
<dbReference type="EMBL" id="JAENIO010000008">
    <property type="protein sequence ID" value="MBK1833338.1"/>
    <property type="molecule type" value="Genomic_DNA"/>
</dbReference>
<evidence type="ECO:0000256" key="4">
    <source>
        <dbReference type="ARBA" id="ARBA00023172"/>
    </source>
</evidence>
<dbReference type="InterPro" id="IPR044068">
    <property type="entry name" value="CB"/>
</dbReference>
<proteinExistence type="inferred from homology"/>
<name>A0A934RPZ2_9BACT</name>
<dbReference type="GO" id="GO:0003677">
    <property type="term" value="F:DNA binding"/>
    <property type="evidence" value="ECO:0007669"/>
    <property type="project" value="UniProtKB-UniRule"/>
</dbReference>